<organism evidence="2">
    <name type="scientific">Ixodes scapularis</name>
    <name type="common">Black-legged tick</name>
    <name type="synonym">Deer tick</name>
    <dbReference type="NCBI Taxonomy" id="6945"/>
    <lineage>
        <taxon>Eukaryota</taxon>
        <taxon>Metazoa</taxon>
        <taxon>Ecdysozoa</taxon>
        <taxon>Arthropoda</taxon>
        <taxon>Chelicerata</taxon>
        <taxon>Arachnida</taxon>
        <taxon>Acari</taxon>
        <taxon>Parasitiformes</taxon>
        <taxon>Ixodida</taxon>
        <taxon>Ixodoidea</taxon>
        <taxon>Ixodidae</taxon>
        <taxon>Ixodinae</taxon>
        <taxon>Ixodes</taxon>
    </lineage>
</organism>
<protein>
    <recommendedName>
        <fullName evidence="3">Monocarboxylate transporter</fullName>
    </recommendedName>
</protein>
<dbReference type="AlphaFoldDB" id="A0A4D5RV44"/>
<feature type="transmembrane region" description="Helical" evidence="1">
    <location>
        <begin position="26"/>
        <end position="48"/>
    </location>
</feature>
<sequence>MILGGARFLSGLLAGFLGDAFTTRPLIIFGSIVSALGVALCVFVKSIWVLHLTLGLIHGYFRDTLGAYNLLFVACGCVTILASSTWVVAEYARQKTVKNKWTIDQTQTTTNILVGTYSLIP</sequence>
<name>A0A4D5RV44_IXOSC</name>
<evidence type="ECO:0000313" key="2">
    <source>
        <dbReference type="EMBL" id="MOY41192.1"/>
    </source>
</evidence>
<reference evidence="2" key="1">
    <citation type="submission" date="2019-04" db="EMBL/GenBank/DDBJ databases">
        <title>An insight into the mialome of Ixodes scapularis.</title>
        <authorList>
            <person name="Ribeiro J.M."/>
            <person name="Mather T.N."/>
            <person name="Karim S."/>
        </authorList>
    </citation>
    <scope>NUCLEOTIDE SEQUENCE</scope>
</reference>
<feature type="transmembrane region" description="Helical" evidence="1">
    <location>
        <begin position="68"/>
        <end position="89"/>
    </location>
</feature>
<keyword evidence="1" id="KW-1133">Transmembrane helix</keyword>
<evidence type="ECO:0008006" key="3">
    <source>
        <dbReference type="Google" id="ProtNLM"/>
    </source>
</evidence>
<dbReference type="InterPro" id="IPR036259">
    <property type="entry name" value="MFS_trans_sf"/>
</dbReference>
<dbReference type="SUPFAM" id="SSF103473">
    <property type="entry name" value="MFS general substrate transporter"/>
    <property type="match status" value="1"/>
</dbReference>
<keyword evidence="1" id="KW-0472">Membrane</keyword>
<proteinExistence type="predicted"/>
<evidence type="ECO:0000256" key="1">
    <source>
        <dbReference type="SAM" id="Phobius"/>
    </source>
</evidence>
<dbReference type="EMBL" id="GHJT01007221">
    <property type="protein sequence ID" value="MOY41192.1"/>
    <property type="molecule type" value="Transcribed_RNA"/>
</dbReference>
<keyword evidence="1" id="KW-0812">Transmembrane</keyword>
<accession>A0A4D5RV44</accession>